<dbReference type="Gene3D" id="3.30.300.30">
    <property type="match status" value="1"/>
</dbReference>
<dbReference type="InterPro" id="IPR020845">
    <property type="entry name" value="AMP-binding_CS"/>
</dbReference>
<accession>A0A7W9G0M1</accession>
<dbReference type="RefSeq" id="WP_185068736.1">
    <property type="nucleotide sequence ID" value="NZ_JACHMB010000001.1"/>
</dbReference>
<dbReference type="AlphaFoldDB" id="A0A7W9G0M1"/>
<dbReference type="InterPro" id="IPR000873">
    <property type="entry name" value="AMP-dep_synth/lig_dom"/>
</dbReference>
<dbReference type="PANTHER" id="PTHR45527">
    <property type="entry name" value="NONRIBOSOMAL PEPTIDE SYNTHETASE"/>
    <property type="match status" value="1"/>
</dbReference>
<organism evidence="3 4">
    <name type="scientific">Nonomuraea jabiensis</name>
    <dbReference type="NCBI Taxonomy" id="882448"/>
    <lineage>
        <taxon>Bacteria</taxon>
        <taxon>Bacillati</taxon>
        <taxon>Actinomycetota</taxon>
        <taxon>Actinomycetes</taxon>
        <taxon>Streptosporangiales</taxon>
        <taxon>Streptosporangiaceae</taxon>
        <taxon>Nonomuraea</taxon>
    </lineage>
</organism>
<dbReference type="GO" id="GO:0044550">
    <property type="term" value="P:secondary metabolite biosynthetic process"/>
    <property type="evidence" value="ECO:0007669"/>
    <property type="project" value="TreeGrafter"/>
</dbReference>
<keyword evidence="4" id="KW-1185">Reference proteome</keyword>
<evidence type="ECO:0000259" key="1">
    <source>
        <dbReference type="Pfam" id="PF00501"/>
    </source>
</evidence>
<dbReference type="PROSITE" id="PS00455">
    <property type="entry name" value="AMP_BINDING"/>
    <property type="match status" value="1"/>
</dbReference>
<dbReference type="Pfam" id="PF00501">
    <property type="entry name" value="AMP-binding"/>
    <property type="match status" value="1"/>
</dbReference>
<comment type="caution">
    <text evidence="3">The sequence shown here is derived from an EMBL/GenBank/DDBJ whole genome shotgun (WGS) entry which is preliminary data.</text>
</comment>
<dbReference type="InterPro" id="IPR042099">
    <property type="entry name" value="ANL_N_sf"/>
</dbReference>
<sequence>MSLHAGVSHAVRHRPDATALIVQGRRVTFAELWSQVGGIAAGLLDRFGEPPPRIAVMSGPRLLGFAGALACSVLGAAWVPINPAHPRDRVAAILRSAEPGAVVCEQEDVPLLEAAARAAGVEERVPFLVSPPSGSSVPEESPGEGFAYIFFTSGSTGSPKGVPITRANLQAFLDWVGARYRLSPEDVVAQFSDLSFDLSILSTFGAWAGGAAVAVLDRRDMVLAPERTLGRAGCSAWVSVPSLARLLSARRGLRPGAFPGLRLSLFCGEALPRDVVEEWQTAAPDSVIENLYGPTEATVACFAYSWDGGTSPSRCANDVVPIGHPMPGTLAAIVDPEHGRPADSGELLLGGTQCFAGYWRDARRTAASLVRLGDSAKVYYRTGDLVRRDADGCLHFVGRADRQIKVNGHRVELGDIEAAMNALPGVRATAALGWPVVGLTAEGVAAFVVSEECEPATLRSRLRDALPAYMMPSRVQVLPELPLTANGKTDYRALITLLEGARG</sequence>
<dbReference type="PANTHER" id="PTHR45527:SF1">
    <property type="entry name" value="FATTY ACID SYNTHASE"/>
    <property type="match status" value="1"/>
</dbReference>
<name>A0A7W9G0M1_9ACTN</name>
<protein>
    <submittedName>
        <fullName evidence="3">Amino acid adenylation domain-containing protein</fullName>
    </submittedName>
</protein>
<gene>
    <name evidence="3" type="ORF">HD596_001722</name>
</gene>
<evidence type="ECO:0000313" key="3">
    <source>
        <dbReference type="EMBL" id="MBB5774966.1"/>
    </source>
</evidence>
<feature type="domain" description="AMP-dependent synthetase/ligase" evidence="1">
    <location>
        <begin position="9"/>
        <end position="359"/>
    </location>
</feature>
<evidence type="ECO:0000313" key="4">
    <source>
        <dbReference type="Proteomes" id="UP000579153"/>
    </source>
</evidence>
<proteinExistence type="predicted"/>
<dbReference type="GO" id="GO:0005737">
    <property type="term" value="C:cytoplasm"/>
    <property type="evidence" value="ECO:0007669"/>
    <property type="project" value="TreeGrafter"/>
</dbReference>
<evidence type="ECO:0000259" key="2">
    <source>
        <dbReference type="Pfam" id="PF13193"/>
    </source>
</evidence>
<dbReference type="InterPro" id="IPR045851">
    <property type="entry name" value="AMP-bd_C_sf"/>
</dbReference>
<dbReference type="InterPro" id="IPR025110">
    <property type="entry name" value="AMP-bd_C"/>
</dbReference>
<dbReference type="Proteomes" id="UP000579153">
    <property type="component" value="Unassembled WGS sequence"/>
</dbReference>
<dbReference type="GO" id="GO:0043041">
    <property type="term" value="P:amino acid activation for nonribosomal peptide biosynthetic process"/>
    <property type="evidence" value="ECO:0007669"/>
    <property type="project" value="TreeGrafter"/>
</dbReference>
<dbReference type="Pfam" id="PF13193">
    <property type="entry name" value="AMP-binding_C"/>
    <property type="match status" value="1"/>
</dbReference>
<dbReference type="SUPFAM" id="SSF56801">
    <property type="entry name" value="Acetyl-CoA synthetase-like"/>
    <property type="match status" value="1"/>
</dbReference>
<dbReference type="GO" id="GO:0031177">
    <property type="term" value="F:phosphopantetheine binding"/>
    <property type="evidence" value="ECO:0007669"/>
    <property type="project" value="TreeGrafter"/>
</dbReference>
<dbReference type="Gene3D" id="3.40.50.12780">
    <property type="entry name" value="N-terminal domain of ligase-like"/>
    <property type="match status" value="1"/>
</dbReference>
<feature type="domain" description="AMP-binding enzyme C-terminal" evidence="2">
    <location>
        <begin position="416"/>
        <end position="488"/>
    </location>
</feature>
<reference evidence="3 4" key="1">
    <citation type="submission" date="2020-08" db="EMBL/GenBank/DDBJ databases">
        <title>Sequencing the genomes of 1000 actinobacteria strains.</title>
        <authorList>
            <person name="Klenk H.-P."/>
        </authorList>
    </citation>
    <scope>NUCLEOTIDE SEQUENCE [LARGE SCALE GENOMIC DNA]</scope>
    <source>
        <strain evidence="3 4">DSM 45507</strain>
    </source>
</reference>
<dbReference type="EMBL" id="JACHMB010000001">
    <property type="protein sequence ID" value="MBB5774966.1"/>
    <property type="molecule type" value="Genomic_DNA"/>
</dbReference>